<evidence type="ECO:0000313" key="1">
    <source>
        <dbReference type="EMBL" id="KAL2552596.1"/>
    </source>
</evidence>
<name>A0ABD1WSC1_9LAMI</name>
<organism evidence="1 2">
    <name type="scientific">Forsythia ovata</name>
    <dbReference type="NCBI Taxonomy" id="205694"/>
    <lineage>
        <taxon>Eukaryota</taxon>
        <taxon>Viridiplantae</taxon>
        <taxon>Streptophyta</taxon>
        <taxon>Embryophyta</taxon>
        <taxon>Tracheophyta</taxon>
        <taxon>Spermatophyta</taxon>
        <taxon>Magnoliopsida</taxon>
        <taxon>eudicotyledons</taxon>
        <taxon>Gunneridae</taxon>
        <taxon>Pentapetalae</taxon>
        <taxon>asterids</taxon>
        <taxon>lamiids</taxon>
        <taxon>Lamiales</taxon>
        <taxon>Oleaceae</taxon>
        <taxon>Forsythieae</taxon>
        <taxon>Forsythia</taxon>
    </lineage>
</organism>
<keyword evidence="1" id="KW-0808">Transferase</keyword>
<comment type="caution">
    <text evidence="1">The sequence shown here is derived from an EMBL/GenBank/DDBJ whole genome shotgun (WGS) entry which is preliminary data.</text>
</comment>
<proteinExistence type="predicted"/>
<dbReference type="EMBL" id="JBFOLJ010000002">
    <property type="protein sequence ID" value="KAL2552596.1"/>
    <property type="molecule type" value="Genomic_DNA"/>
</dbReference>
<dbReference type="Proteomes" id="UP001604277">
    <property type="component" value="Unassembled WGS sequence"/>
</dbReference>
<dbReference type="GO" id="GO:0016301">
    <property type="term" value="F:kinase activity"/>
    <property type="evidence" value="ECO:0007669"/>
    <property type="project" value="UniProtKB-KW"/>
</dbReference>
<gene>
    <name evidence="1" type="ORF">Fot_06215</name>
</gene>
<sequence length="112" mass="12457">MGSEASSCLHKTYWTPVIRSTSILATHSVDPANLTVLTIIHSRIELVLLLRVLVSIASITLLVTSYNGGKFSESTLLLNFIRAVDPENVLRIERNRIVSDPCSYKWKGVKCN</sequence>
<evidence type="ECO:0000313" key="2">
    <source>
        <dbReference type="Proteomes" id="UP001604277"/>
    </source>
</evidence>
<protein>
    <submittedName>
        <fullName evidence="1">Protein kinase domain-containing protein</fullName>
    </submittedName>
</protein>
<keyword evidence="1" id="KW-0418">Kinase</keyword>
<reference evidence="2" key="1">
    <citation type="submission" date="2024-07" db="EMBL/GenBank/DDBJ databases">
        <title>Two chromosome-level genome assemblies of Korean endemic species Abeliophyllum distichum and Forsythia ovata (Oleaceae).</title>
        <authorList>
            <person name="Jang H."/>
        </authorList>
    </citation>
    <scope>NUCLEOTIDE SEQUENCE [LARGE SCALE GENOMIC DNA]</scope>
</reference>
<accession>A0ABD1WSC1</accession>
<dbReference type="AlphaFoldDB" id="A0ABD1WSC1"/>
<keyword evidence="2" id="KW-1185">Reference proteome</keyword>